<dbReference type="EMBL" id="CAUOFW020004151">
    <property type="protein sequence ID" value="CAK9164048.1"/>
    <property type="molecule type" value="Genomic_DNA"/>
</dbReference>
<dbReference type="Gene3D" id="2.80.10.50">
    <property type="match status" value="1"/>
</dbReference>
<comment type="caution">
    <text evidence="3">The sequence shown here is derived from an EMBL/GenBank/DDBJ whole genome shotgun (WGS) entry which is preliminary data.</text>
</comment>
<dbReference type="CDD" id="cd23375">
    <property type="entry name" value="beta-trefoil_STI_VvMLP-like"/>
    <property type="match status" value="1"/>
</dbReference>
<dbReference type="InterPro" id="IPR002160">
    <property type="entry name" value="Prot_inh_Kunz-lg"/>
</dbReference>
<evidence type="ECO:0000313" key="3">
    <source>
        <dbReference type="EMBL" id="CAK9164048.1"/>
    </source>
</evidence>
<evidence type="ECO:0000313" key="4">
    <source>
        <dbReference type="Proteomes" id="UP001642360"/>
    </source>
</evidence>
<dbReference type="PROSITE" id="PS00283">
    <property type="entry name" value="SOYBEAN_KUNITZ"/>
    <property type="match status" value="1"/>
</dbReference>
<name>A0ABC8T486_9AQUA</name>
<dbReference type="PANTHER" id="PTHR33107:SF81">
    <property type="entry name" value="TRYPSIN INHIBITOR A"/>
    <property type="match status" value="1"/>
</dbReference>
<gene>
    <name evidence="3" type="ORF">ILEXP_LOCUS33127</name>
</gene>
<dbReference type="Pfam" id="PF00197">
    <property type="entry name" value="Kunitz_legume"/>
    <property type="match status" value="1"/>
</dbReference>
<proteinExistence type="inferred from homology"/>
<dbReference type="Proteomes" id="UP001642360">
    <property type="component" value="Unassembled WGS sequence"/>
</dbReference>
<dbReference type="PRINTS" id="PR00291">
    <property type="entry name" value="KUNITZINHBTR"/>
</dbReference>
<protein>
    <recommendedName>
        <fullName evidence="5">Miraculin-like</fullName>
    </recommendedName>
</protein>
<dbReference type="SUPFAM" id="SSF50386">
    <property type="entry name" value="STI-like"/>
    <property type="match status" value="1"/>
</dbReference>
<keyword evidence="4" id="KW-1185">Reference proteome</keyword>
<reference evidence="3 4" key="1">
    <citation type="submission" date="2024-02" db="EMBL/GenBank/DDBJ databases">
        <authorList>
            <person name="Vignale AGUSTIN F."/>
            <person name="Sosa J E."/>
            <person name="Modenutti C."/>
        </authorList>
    </citation>
    <scope>NUCLEOTIDE SEQUENCE [LARGE SCALE GENOMIC DNA]</scope>
</reference>
<evidence type="ECO:0000256" key="1">
    <source>
        <dbReference type="ARBA" id="ARBA00005440"/>
    </source>
</evidence>
<evidence type="ECO:0000256" key="2">
    <source>
        <dbReference type="ARBA" id="ARBA00023157"/>
    </source>
</evidence>
<dbReference type="PANTHER" id="PTHR33107">
    <property type="entry name" value="KUNITZ TRYPSIN INHIBITOR 2"/>
    <property type="match status" value="1"/>
</dbReference>
<dbReference type="InterPro" id="IPR011065">
    <property type="entry name" value="Kunitz_inhibitor_STI-like_sf"/>
</dbReference>
<evidence type="ECO:0008006" key="5">
    <source>
        <dbReference type="Google" id="ProtNLM"/>
    </source>
</evidence>
<organism evidence="3 4">
    <name type="scientific">Ilex paraguariensis</name>
    <name type="common">yerba mate</name>
    <dbReference type="NCBI Taxonomy" id="185542"/>
    <lineage>
        <taxon>Eukaryota</taxon>
        <taxon>Viridiplantae</taxon>
        <taxon>Streptophyta</taxon>
        <taxon>Embryophyta</taxon>
        <taxon>Tracheophyta</taxon>
        <taxon>Spermatophyta</taxon>
        <taxon>Magnoliopsida</taxon>
        <taxon>eudicotyledons</taxon>
        <taxon>Gunneridae</taxon>
        <taxon>Pentapetalae</taxon>
        <taxon>asterids</taxon>
        <taxon>campanulids</taxon>
        <taxon>Aquifoliales</taxon>
        <taxon>Aquifoliaceae</taxon>
        <taxon>Ilex</taxon>
    </lineage>
</organism>
<dbReference type="SMART" id="SM00452">
    <property type="entry name" value="STI"/>
    <property type="match status" value="1"/>
</dbReference>
<dbReference type="AlphaFoldDB" id="A0ABC8T486"/>
<keyword evidence="2" id="KW-1015">Disulfide bond</keyword>
<accession>A0ABC8T486</accession>
<sequence>MSAAFPNFPITCQRYYLNLQSNMKISNLIAGLLCLFLSFSCLASNRLTQTVTNTTVLDIDGHELQADTNYYIHPTTSGNGGGLALASRDRTCPFYVMQENLEPSNGLPLRFLTMENKQQFISLSTDLNIVFYAATICVQSTAWRLGGIDEVTGRRYVMSGAVTGHPGIDTVRNWFKLEKYGGGNGYMIVFCPNVCSFCKVVCGNVGVFSENGKRWLALSDQPLIVGFKKT</sequence>
<comment type="similarity">
    <text evidence="1">Belongs to the protease inhibitor I3 (leguminous Kunitz-type inhibitor) family.</text>
</comment>